<dbReference type="Gene3D" id="3.55.50.60">
    <property type="entry name" value="DotD protein"/>
    <property type="match status" value="1"/>
</dbReference>
<feature type="signal peptide" evidence="2">
    <location>
        <begin position="1"/>
        <end position="22"/>
    </location>
</feature>
<proteinExistence type="predicted"/>
<keyword evidence="2" id="KW-0732">Signal</keyword>
<evidence type="ECO:0000256" key="1">
    <source>
        <dbReference type="SAM" id="MobiDB-lite"/>
    </source>
</evidence>
<dbReference type="Pfam" id="PF16816">
    <property type="entry name" value="DotD"/>
    <property type="match status" value="1"/>
</dbReference>
<feature type="region of interest" description="Disordered" evidence="1">
    <location>
        <begin position="171"/>
        <end position="229"/>
    </location>
</feature>
<dbReference type="RefSeq" id="WP_124296520.1">
    <property type="nucleotide sequence ID" value="NZ_BDES01000078.1"/>
</dbReference>
<organism evidence="3 4">
    <name type="scientific">Acetobacter pasteurianus NBRC 3188</name>
    <dbReference type="NCBI Taxonomy" id="1226663"/>
    <lineage>
        <taxon>Bacteria</taxon>
        <taxon>Pseudomonadati</taxon>
        <taxon>Pseudomonadota</taxon>
        <taxon>Alphaproteobacteria</taxon>
        <taxon>Acetobacterales</taxon>
        <taxon>Acetobacteraceae</taxon>
        <taxon>Acetobacter</taxon>
    </lineage>
</organism>
<dbReference type="PROSITE" id="PS51257">
    <property type="entry name" value="PROKAR_LIPOPROTEIN"/>
    <property type="match status" value="1"/>
</dbReference>
<dbReference type="InterPro" id="IPR038140">
    <property type="entry name" value="DotD_sf"/>
</dbReference>
<protein>
    <submittedName>
        <fullName evidence="3">Uncharacterized protein</fullName>
    </submittedName>
</protein>
<dbReference type="EMBL" id="BDES01000078">
    <property type="protein sequence ID" value="GCD54218.1"/>
    <property type="molecule type" value="Genomic_DNA"/>
</dbReference>
<accession>A0A401WXZ5</accession>
<evidence type="ECO:0000313" key="3">
    <source>
        <dbReference type="EMBL" id="GCD54218.1"/>
    </source>
</evidence>
<dbReference type="Proteomes" id="UP000287300">
    <property type="component" value="Unassembled WGS sequence"/>
</dbReference>
<comment type="caution">
    <text evidence="3">The sequence shown here is derived from an EMBL/GenBank/DDBJ whole genome shotgun (WGS) entry which is preliminary data.</text>
</comment>
<dbReference type="InterPro" id="IPR031817">
    <property type="entry name" value="DotD"/>
</dbReference>
<feature type="chain" id="PRO_5019354670" evidence="2">
    <location>
        <begin position="23"/>
        <end position="229"/>
    </location>
</feature>
<reference evidence="3 4" key="1">
    <citation type="submission" date="2016-06" db="EMBL/GenBank/DDBJ databases">
        <title>Acetobacter pasteurianus NBRC 3188 whole genome sequencing project.</title>
        <authorList>
            <person name="Matsutani M."/>
            <person name="Shiwa Y."/>
            <person name="Okamoto-Kainuma A."/>
            <person name="Ishikawa M."/>
            <person name="Koizumi Y."/>
            <person name="Yoshikawa H."/>
            <person name="Yakushi T."/>
            <person name="Matsushita K."/>
        </authorList>
    </citation>
    <scope>NUCLEOTIDE SEQUENCE [LARGE SCALE GENOMIC DNA]</scope>
    <source>
        <strain evidence="3 4">NBRC 3188</strain>
    </source>
</reference>
<sequence>MPFLKSRFFHMAAALSFTSFLAGCGGEKYETYRAPSPIDVPYSPEIREEADQMLAESAARVKDAQTKLAMVAAARTPPPASSVDESSLPPELQSKTTVDFTGPGYEIAKSLAQSIGYGFIMTGGDPLIPGIVTVQMQDMSVAKVLEDVGLQVQQYATLIVDPSQKRIEYRNESARRKDYPSSAPKPQARPVKKGIAKRKSVTRFKPADCKSLSTSSSLPAGFVAAGGGN</sequence>
<evidence type="ECO:0000313" key="4">
    <source>
        <dbReference type="Proteomes" id="UP000287300"/>
    </source>
</evidence>
<dbReference type="GeneID" id="66349888"/>
<feature type="compositionally biased region" description="Basic residues" evidence="1">
    <location>
        <begin position="190"/>
        <end position="202"/>
    </location>
</feature>
<evidence type="ECO:0000256" key="2">
    <source>
        <dbReference type="SAM" id="SignalP"/>
    </source>
</evidence>
<dbReference type="AlphaFoldDB" id="A0A401WXZ5"/>
<gene>
    <name evidence="3" type="ORF">NBRC3188_2915</name>
</gene>
<name>A0A401WXZ5_ACEPA</name>